<dbReference type="PIRSF" id="PIRSF027386">
    <property type="entry name" value="UCP027386_ABC_sbc_TM0202"/>
    <property type="match status" value="1"/>
</dbReference>
<dbReference type="Proteomes" id="UP001321492">
    <property type="component" value="Unassembled WGS sequence"/>
</dbReference>
<keyword evidence="2" id="KW-1185">Reference proteome</keyword>
<dbReference type="InterPro" id="IPR027024">
    <property type="entry name" value="UCP027386_ABC_sbc_TM0202"/>
</dbReference>
<reference evidence="1 2" key="1">
    <citation type="submission" date="2023-05" db="EMBL/GenBank/DDBJ databases">
        <title>Chelatococcus sp. nov., a moderately thermophilic bacterium isolated from hot spring microbial mat.</title>
        <authorList>
            <person name="Hu C.-J."/>
            <person name="Li W.-J."/>
        </authorList>
    </citation>
    <scope>NUCLEOTIDE SEQUENCE [LARGE SCALE GENOMIC DNA]</scope>
    <source>
        <strain evidence="1 2">SYSU G07232</strain>
    </source>
</reference>
<dbReference type="PANTHER" id="PTHR30024:SF46">
    <property type="entry name" value="ABC TRANSPORTER, SUBSTRATE-BINDING LIPOPROTEIN"/>
    <property type="match status" value="1"/>
</dbReference>
<dbReference type="EMBL" id="JASJEV010000025">
    <property type="protein sequence ID" value="MDJ1160270.1"/>
    <property type="molecule type" value="Genomic_DNA"/>
</dbReference>
<evidence type="ECO:0000313" key="1">
    <source>
        <dbReference type="EMBL" id="MDJ1160270.1"/>
    </source>
</evidence>
<sequence length="322" mass="33624">MLDRRSFLASAGVVLVARPGAAAEPLVLWGPPAAPSIVLAQAVAGGGLADVGRGSFTFRTWRTPDEMRAGLASGSMKAVIVPSYVAANLYNRGLGVHLVNIMTGGLLHVVAGEKIGRLDDLAGRKLAVPFRNDMPDLILRRLLAKAGLQPGKDVALDYAGSPPEATQMLLAGHADAALLAEPAATAAVLRSKLSLRGLGRAIDCQREWAKATGGSGFIPQAGLAVTRAFIDEVGRDGLVRLQQSLQSAVQFVVEHPVRASLATATELGLLGPVVAEAIPHSNLAALPASSIRRELEAFFTLLAEDDLRIIGGKLPDDGFYAL</sequence>
<dbReference type="InterPro" id="IPR006311">
    <property type="entry name" value="TAT_signal"/>
</dbReference>
<dbReference type="SUPFAM" id="SSF53850">
    <property type="entry name" value="Periplasmic binding protein-like II"/>
    <property type="match status" value="1"/>
</dbReference>
<proteinExistence type="predicted"/>
<name>A0ABT7AMG9_9HYPH</name>
<organism evidence="1 2">
    <name type="scientific">Chelatococcus albus</name>
    <dbReference type="NCBI Taxonomy" id="3047466"/>
    <lineage>
        <taxon>Bacteria</taxon>
        <taxon>Pseudomonadati</taxon>
        <taxon>Pseudomonadota</taxon>
        <taxon>Alphaproteobacteria</taxon>
        <taxon>Hyphomicrobiales</taxon>
        <taxon>Chelatococcaceae</taxon>
        <taxon>Chelatococcus</taxon>
    </lineage>
</organism>
<comment type="caution">
    <text evidence="1">The sequence shown here is derived from an EMBL/GenBank/DDBJ whole genome shotgun (WGS) entry which is preliminary data.</text>
</comment>
<accession>A0ABT7AMG9</accession>
<dbReference type="RefSeq" id="WP_283742267.1">
    <property type="nucleotide sequence ID" value="NZ_JASJEV010000025.1"/>
</dbReference>
<dbReference type="PANTHER" id="PTHR30024">
    <property type="entry name" value="ALIPHATIC SULFONATES-BINDING PROTEIN-RELATED"/>
    <property type="match status" value="1"/>
</dbReference>
<gene>
    <name evidence="1" type="ORF">QNA08_18825</name>
</gene>
<evidence type="ECO:0000313" key="2">
    <source>
        <dbReference type="Proteomes" id="UP001321492"/>
    </source>
</evidence>
<protein>
    <submittedName>
        <fullName evidence="1">ABC transporter substrate-binding protein</fullName>
    </submittedName>
</protein>
<dbReference type="Pfam" id="PF13379">
    <property type="entry name" value="NMT1_2"/>
    <property type="match status" value="1"/>
</dbReference>
<dbReference type="Gene3D" id="3.40.190.10">
    <property type="entry name" value="Periplasmic binding protein-like II"/>
    <property type="match status" value="2"/>
</dbReference>
<dbReference type="PROSITE" id="PS51318">
    <property type="entry name" value="TAT"/>
    <property type="match status" value="1"/>
</dbReference>